<organism evidence="2 3">
    <name type="scientific">Gossypium raimondii</name>
    <name type="common">Peruvian cotton</name>
    <name type="synonym">Gossypium klotzschianum subsp. raimondii</name>
    <dbReference type="NCBI Taxonomy" id="29730"/>
    <lineage>
        <taxon>Eukaryota</taxon>
        <taxon>Viridiplantae</taxon>
        <taxon>Streptophyta</taxon>
        <taxon>Embryophyta</taxon>
        <taxon>Tracheophyta</taxon>
        <taxon>Spermatophyta</taxon>
        <taxon>Magnoliopsida</taxon>
        <taxon>eudicotyledons</taxon>
        <taxon>Gunneridae</taxon>
        <taxon>Pentapetalae</taxon>
        <taxon>rosids</taxon>
        <taxon>malvids</taxon>
        <taxon>Malvales</taxon>
        <taxon>Malvaceae</taxon>
        <taxon>Malvoideae</taxon>
        <taxon>Gossypium</taxon>
    </lineage>
</organism>
<sequence length="65" mass="7400">RQSREDKPTVSRGIEVLNARQVRSKADFGTNSLFASRLKTKEAEQRGSVVKRRLEMSSSSDEEME</sequence>
<evidence type="ECO:0000313" key="3">
    <source>
        <dbReference type="Proteomes" id="UP000593578"/>
    </source>
</evidence>
<comment type="caution">
    <text evidence="2">The sequence shown here is derived from an EMBL/GenBank/DDBJ whole genome shotgun (WGS) entry which is preliminary data.</text>
</comment>
<proteinExistence type="predicted"/>
<dbReference type="EMBL" id="JABEZZ010000011">
    <property type="protein sequence ID" value="MBA0600156.1"/>
    <property type="molecule type" value="Genomic_DNA"/>
</dbReference>
<dbReference type="AlphaFoldDB" id="A0A7J8QFX8"/>
<evidence type="ECO:0000256" key="1">
    <source>
        <dbReference type="SAM" id="MobiDB-lite"/>
    </source>
</evidence>
<feature type="non-terminal residue" evidence="2">
    <location>
        <position position="65"/>
    </location>
</feature>
<gene>
    <name evidence="2" type="ORF">Gorai_006354</name>
</gene>
<name>A0A7J8QFX8_GOSRA</name>
<evidence type="ECO:0000313" key="2">
    <source>
        <dbReference type="EMBL" id="MBA0600156.1"/>
    </source>
</evidence>
<reference evidence="2 3" key="1">
    <citation type="journal article" date="2019" name="Genome Biol. Evol.">
        <title>Insights into the evolution of the New World diploid cottons (Gossypium, subgenus Houzingenia) based on genome sequencing.</title>
        <authorList>
            <person name="Grover C.E."/>
            <person name="Arick M.A. 2nd"/>
            <person name="Thrash A."/>
            <person name="Conover J.L."/>
            <person name="Sanders W.S."/>
            <person name="Peterson D.G."/>
            <person name="Frelichowski J.E."/>
            <person name="Scheffler J.A."/>
            <person name="Scheffler B.E."/>
            <person name="Wendel J.F."/>
        </authorList>
    </citation>
    <scope>NUCLEOTIDE SEQUENCE [LARGE SCALE GENOMIC DNA]</scope>
    <source>
        <strain evidence="2">8</strain>
        <tissue evidence="2">Leaf</tissue>
    </source>
</reference>
<feature type="non-terminal residue" evidence="2">
    <location>
        <position position="1"/>
    </location>
</feature>
<dbReference type="Proteomes" id="UP000593578">
    <property type="component" value="Unassembled WGS sequence"/>
</dbReference>
<feature type="region of interest" description="Disordered" evidence="1">
    <location>
        <begin position="41"/>
        <end position="65"/>
    </location>
</feature>
<accession>A0A7J8QFX8</accession>
<protein>
    <submittedName>
        <fullName evidence="2">Uncharacterized protein</fullName>
    </submittedName>
</protein>